<dbReference type="Gramene" id="KGN63710">
    <property type="protein sequence ID" value="KGN63710"/>
    <property type="gene ID" value="Csa_1G012110"/>
</dbReference>
<feature type="domain" description="C2H2-type" evidence="8">
    <location>
        <begin position="145"/>
        <end position="169"/>
    </location>
</feature>
<evidence type="ECO:0000313" key="11">
    <source>
        <dbReference type="Proteomes" id="UP000029981"/>
    </source>
</evidence>
<reference evidence="10 11" key="3">
    <citation type="journal article" date="2010" name="BMC Genomics">
        <title>Transcriptome sequencing and comparative analysis of cucumber flowers with different sex types.</title>
        <authorList>
            <person name="Guo S."/>
            <person name="Zheng Y."/>
            <person name="Joung J.G."/>
            <person name="Liu S."/>
            <person name="Zhang Z."/>
            <person name="Crasta O.R."/>
            <person name="Sobral B.W."/>
            <person name="Xu Y."/>
            <person name="Huang S."/>
            <person name="Fei Z."/>
        </authorList>
    </citation>
    <scope>NUCLEOTIDE SEQUENCE [LARGE SCALE GENOMIC DNA]</scope>
    <source>
        <strain evidence="11">cv. 9930</strain>
    </source>
</reference>
<dbReference type="SMART" id="SM00451">
    <property type="entry name" value="ZnF_U1"/>
    <property type="match status" value="4"/>
</dbReference>
<reference evidence="10 11" key="2">
    <citation type="journal article" date="2009" name="PLoS ONE">
        <title>An integrated genetic and cytogenetic map of the cucumber genome.</title>
        <authorList>
            <person name="Ren Y."/>
            <person name="Zhang Z."/>
            <person name="Liu J."/>
            <person name="Staub J.E."/>
            <person name="Han Y."/>
            <person name="Cheng Z."/>
            <person name="Li X."/>
            <person name="Lu J."/>
            <person name="Miao H."/>
            <person name="Kang H."/>
            <person name="Xie B."/>
            <person name="Gu X."/>
            <person name="Wang X."/>
            <person name="Du Y."/>
            <person name="Jin W."/>
            <person name="Huang S."/>
        </authorList>
    </citation>
    <scope>NUCLEOTIDE SEQUENCE [LARGE SCALE GENOMIC DNA]</scope>
    <source>
        <strain evidence="11">cv. 9930</strain>
    </source>
</reference>
<dbReference type="OrthoDB" id="434647at2759"/>
<dbReference type="Proteomes" id="UP000029981">
    <property type="component" value="Chromosome 1"/>
</dbReference>
<dbReference type="InterPro" id="IPR003604">
    <property type="entry name" value="Matrin/U1-like-C_Znf_C2H2"/>
</dbReference>
<dbReference type="SMART" id="SM00355">
    <property type="entry name" value="ZnF_C2H2"/>
    <property type="match status" value="4"/>
</dbReference>
<evidence type="ECO:0000256" key="2">
    <source>
        <dbReference type="ARBA" id="ARBA00022723"/>
    </source>
</evidence>
<evidence type="ECO:0000256" key="1">
    <source>
        <dbReference type="ARBA" id="ARBA00004123"/>
    </source>
</evidence>
<feature type="compositionally biased region" description="Polar residues" evidence="7">
    <location>
        <begin position="355"/>
        <end position="375"/>
    </location>
</feature>
<feature type="domain" description="C2H2-type" evidence="8">
    <location>
        <begin position="235"/>
        <end position="259"/>
    </location>
</feature>
<feature type="domain" description="C2H2-type" evidence="8">
    <location>
        <begin position="296"/>
        <end position="320"/>
    </location>
</feature>
<name>A0A0A0LP87_CUCSA</name>
<gene>
    <name evidence="10" type="ORF">Csa_1G012110</name>
</gene>
<dbReference type="InterPro" id="IPR036236">
    <property type="entry name" value="Znf_C2H2_sf"/>
</dbReference>
<dbReference type="eggNOG" id="ENOG502R8AY">
    <property type="taxonomic scope" value="Eukaryota"/>
</dbReference>
<dbReference type="OMA" id="CNSHEVF"/>
<dbReference type="Gene3D" id="3.30.160.60">
    <property type="entry name" value="Classic Zinc Finger"/>
    <property type="match status" value="4"/>
</dbReference>
<dbReference type="EMBL" id="CM002922">
    <property type="protein sequence ID" value="KGN63710.1"/>
    <property type="molecule type" value="Genomic_DNA"/>
</dbReference>
<protein>
    <recommendedName>
        <fullName evidence="12">C2H2-type domain-containing protein</fullName>
    </recommendedName>
</protein>
<keyword evidence="5" id="KW-0862">Zinc</keyword>
<dbReference type="InterPro" id="IPR013087">
    <property type="entry name" value="Znf_C2H2_type"/>
</dbReference>
<dbReference type="AlphaFoldDB" id="A0A0A0LP87"/>
<dbReference type="SUPFAM" id="SSF57667">
    <property type="entry name" value="beta-beta-alpha zinc fingers"/>
    <property type="match status" value="4"/>
</dbReference>
<dbReference type="GO" id="GO:0008270">
    <property type="term" value="F:zinc ion binding"/>
    <property type="evidence" value="ECO:0007669"/>
    <property type="project" value="UniProtKB-KW"/>
</dbReference>
<keyword evidence="3" id="KW-0677">Repeat</keyword>
<proteinExistence type="predicted"/>
<feature type="domain" description="U1-type" evidence="9">
    <location>
        <begin position="232"/>
        <end position="266"/>
    </location>
</feature>
<feature type="domain" description="U1-type" evidence="9">
    <location>
        <begin position="293"/>
        <end position="327"/>
    </location>
</feature>
<dbReference type="PANTHER" id="PTHR46144">
    <property type="entry name" value="ZINC FINGER PROTEIN 385B-LIKE"/>
    <property type="match status" value="1"/>
</dbReference>
<evidence type="ECO:0000259" key="8">
    <source>
        <dbReference type="SMART" id="SM00355"/>
    </source>
</evidence>
<reference evidence="10 11" key="4">
    <citation type="journal article" date="2011" name="BMC Genomics">
        <title>RNA-Seq improves annotation of protein-coding genes in the cucumber genome.</title>
        <authorList>
            <person name="Li Z."/>
            <person name="Zhang Z."/>
            <person name="Yan P."/>
            <person name="Huang S."/>
            <person name="Fei Z."/>
            <person name="Lin K."/>
        </authorList>
    </citation>
    <scope>NUCLEOTIDE SEQUENCE [LARGE SCALE GENOMIC DNA]</scope>
    <source>
        <strain evidence="11">cv. 9930</strain>
    </source>
</reference>
<keyword evidence="11" id="KW-1185">Reference proteome</keyword>
<dbReference type="PANTHER" id="PTHR46144:SF6">
    <property type="entry name" value="C2H2-TYPE DOMAIN-CONTAINING PROTEIN"/>
    <property type="match status" value="1"/>
</dbReference>
<feature type="region of interest" description="Disordered" evidence="7">
    <location>
        <begin position="345"/>
        <end position="385"/>
    </location>
</feature>
<comment type="subcellular location">
    <subcellularLocation>
        <location evidence="1">Nucleus</location>
    </subcellularLocation>
</comment>
<accession>A0A0A0LP87</accession>
<evidence type="ECO:0000259" key="9">
    <source>
        <dbReference type="SMART" id="SM00451"/>
    </source>
</evidence>
<evidence type="ECO:0000256" key="4">
    <source>
        <dbReference type="ARBA" id="ARBA00022771"/>
    </source>
</evidence>
<sequence length="445" mass="48113">MFYHHQQQPPPPSSVPLYFPPHPHIVNANPSSFHPFPQPVLPPAVPSEPGLHPPGTDPYSNSTVLTSTYVGLEPQPQFYADPSLASHTWVLPQLDAAGFAFKSLLENQIASTSSNSLLNGNWPTQSLAYNATRTKHVKTKFTQPVRCEVCKIDCNSKDVFDKHVMGRKHKKNLEVPNSSLTSSTPSDGNTIVLNQMGNVSGQVAQVTADVPAARKGLKSKKRKLIDTSMKADCTRVCTVCNIVCTSQEVFDKHTSGKKHAAQAALTSQVPYVTAIGPQYDGNLKKKLKKNKVVQSAWCEVCKISCNSNEIYAVHLSGKKHLKNVEKVKKGTSDVSTSSTPQLATVPVIGPMENPAANNPSSDGIQKTQTSSTQTPEELETKKRKIVKSGSAANSVRTCTICNVVCNSQTVFDSHLAGQKHATMMKKQGVSGMSMVVPPLITALPN</sequence>
<evidence type="ECO:0000313" key="10">
    <source>
        <dbReference type="EMBL" id="KGN63710.1"/>
    </source>
</evidence>
<dbReference type="Pfam" id="PF12874">
    <property type="entry name" value="zf-met"/>
    <property type="match status" value="4"/>
</dbReference>
<feature type="domain" description="U1-type" evidence="9">
    <location>
        <begin position="393"/>
        <end position="427"/>
    </location>
</feature>
<feature type="domain" description="U1-type" evidence="9">
    <location>
        <begin position="142"/>
        <end position="176"/>
    </location>
</feature>
<evidence type="ECO:0000256" key="3">
    <source>
        <dbReference type="ARBA" id="ARBA00022737"/>
    </source>
</evidence>
<keyword evidence="2" id="KW-0479">Metal-binding</keyword>
<reference evidence="10 11" key="1">
    <citation type="journal article" date="2009" name="Nat. Genet.">
        <title>The genome of the cucumber, Cucumis sativus L.</title>
        <authorList>
            <person name="Huang S."/>
            <person name="Li R."/>
            <person name="Zhang Z."/>
            <person name="Li L."/>
            <person name="Gu X."/>
            <person name="Fan W."/>
            <person name="Lucas W.J."/>
            <person name="Wang X."/>
            <person name="Xie B."/>
            <person name="Ni P."/>
            <person name="Ren Y."/>
            <person name="Zhu H."/>
            <person name="Li J."/>
            <person name="Lin K."/>
            <person name="Jin W."/>
            <person name="Fei Z."/>
            <person name="Li G."/>
            <person name="Staub J."/>
            <person name="Kilian A."/>
            <person name="van der Vossen E.A."/>
            <person name="Wu Y."/>
            <person name="Guo J."/>
            <person name="He J."/>
            <person name="Jia Z."/>
            <person name="Ren Y."/>
            <person name="Tian G."/>
            <person name="Lu Y."/>
            <person name="Ruan J."/>
            <person name="Qian W."/>
            <person name="Wang M."/>
            <person name="Huang Q."/>
            <person name="Li B."/>
            <person name="Xuan Z."/>
            <person name="Cao J."/>
            <person name="Asan"/>
            <person name="Wu Z."/>
            <person name="Zhang J."/>
            <person name="Cai Q."/>
            <person name="Bai Y."/>
            <person name="Zhao B."/>
            <person name="Han Y."/>
            <person name="Li Y."/>
            <person name="Li X."/>
            <person name="Wang S."/>
            <person name="Shi Q."/>
            <person name="Liu S."/>
            <person name="Cho W.K."/>
            <person name="Kim J.Y."/>
            <person name="Xu Y."/>
            <person name="Heller-Uszynska K."/>
            <person name="Miao H."/>
            <person name="Cheng Z."/>
            <person name="Zhang S."/>
            <person name="Wu J."/>
            <person name="Yang Y."/>
            <person name="Kang H."/>
            <person name="Li M."/>
            <person name="Liang H."/>
            <person name="Ren X."/>
            <person name="Shi Z."/>
            <person name="Wen M."/>
            <person name="Jian M."/>
            <person name="Yang H."/>
            <person name="Zhang G."/>
            <person name="Yang Z."/>
            <person name="Chen R."/>
            <person name="Liu S."/>
            <person name="Li J."/>
            <person name="Ma L."/>
            <person name="Liu H."/>
            <person name="Zhou Y."/>
            <person name="Zhao J."/>
            <person name="Fang X."/>
            <person name="Li G."/>
            <person name="Fang L."/>
            <person name="Li Y."/>
            <person name="Liu D."/>
            <person name="Zheng H."/>
            <person name="Zhang Y."/>
            <person name="Qin N."/>
            <person name="Li Z."/>
            <person name="Yang G."/>
            <person name="Yang S."/>
            <person name="Bolund L."/>
            <person name="Kristiansen K."/>
            <person name="Zheng H."/>
            <person name="Li S."/>
            <person name="Zhang X."/>
            <person name="Yang H."/>
            <person name="Wang J."/>
            <person name="Sun R."/>
            <person name="Zhang B."/>
            <person name="Jiang S."/>
            <person name="Wang J."/>
            <person name="Du Y."/>
            <person name="Li S."/>
        </authorList>
    </citation>
    <scope>NUCLEOTIDE SEQUENCE [LARGE SCALE GENOMIC DNA]</scope>
    <source>
        <strain evidence="11">cv. 9930</strain>
    </source>
</reference>
<keyword evidence="4" id="KW-0863">Zinc-finger</keyword>
<dbReference type="InterPro" id="IPR051868">
    <property type="entry name" value="ZN346_ZMAT4"/>
</dbReference>
<evidence type="ECO:0000256" key="6">
    <source>
        <dbReference type="ARBA" id="ARBA00023242"/>
    </source>
</evidence>
<evidence type="ECO:0008006" key="12">
    <source>
        <dbReference type="Google" id="ProtNLM"/>
    </source>
</evidence>
<dbReference type="GO" id="GO:0003676">
    <property type="term" value="F:nucleic acid binding"/>
    <property type="evidence" value="ECO:0007669"/>
    <property type="project" value="InterPro"/>
</dbReference>
<evidence type="ECO:0000256" key="5">
    <source>
        <dbReference type="ARBA" id="ARBA00022833"/>
    </source>
</evidence>
<dbReference type="KEGG" id="csv:101205563"/>
<dbReference type="GO" id="GO:0005634">
    <property type="term" value="C:nucleus"/>
    <property type="evidence" value="ECO:0007669"/>
    <property type="project" value="UniProtKB-SubCell"/>
</dbReference>
<keyword evidence="6" id="KW-0539">Nucleus</keyword>
<feature type="domain" description="C2H2-type" evidence="8">
    <location>
        <begin position="396"/>
        <end position="420"/>
    </location>
</feature>
<evidence type="ECO:0000256" key="7">
    <source>
        <dbReference type="SAM" id="MobiDB-lite"/>
    </source>
</evidence>
<organism evidence="10 11">
    <name type="scientific">Cucumis sativus</name>
    <name type="common">Cucumber</name>
    <dbReference type="NCBI Taxonomy" id="3659"/>
    <lineage>
        <taxon>Eukaryota</taxon>
        <taxon>Viridiplantae</taxon>
        <taxon>Streptophyta</taxon>
        <taxon>Embryophyta</taxon>
        <taxon>Tracheophyta</taxon>
        <taxon>Spermatophyta</taxon>
        <taxon>Magnoliopsida</taxon>
        <taxon>eudicotyledons</taxon>
        <taxon>Gunneridae</taxon>
        <taxon>Pentapetalae</taxon>
        <taxon>rosids</taxon>
        <taxon>fabids</taxon>
        <taxon>Cucurbitales</taxon>
        <taxon>Cucurbitaceae</taxon>
        <taxon>Benincaseae</taxon>
        <taxon>Cucumis</taxon>
    </lineage>
</organism>